<dbReference type="AlphaFoldDB" id="A0AA35UKV2"/>
<gene>
    <name evidence="6" type="ORF">MCNOR_1830</name>
</gene>
<evidence type="ECO:0000313" key="7">
    <source>
        <dbReference type="Proteomes" id="UP001158598"/>
    </source>
</evidence>
<proteinExistence type="inferred from homology"/>
<comment type="caution">
    <text evidence="5">Lacks conserved residue(s) required for the propagation of feature annotation.</text>
</comment>
<comment type="similarity">
    <text evidence="5">Belongs to the UPF0182 family.</text>
</comment>
<feature type="transmembrane region" description="Helical" evidence="5">
    <location>
        <begin position="208"/>
        <end position="225"/>
    </location>
</feature>
<feature type="transmembrane region" description="Helical" evidence="5">
    <location>
        <begin position="250"/>
        <end position="272"/>
    </location>
</feature>
<comment type="subcellular location">
    <subcellularLocation>
        <location evidence="5">Cell membrane</location>
        <topology evidence="5">Multi-pass membrane protein</topology>
    </subcellularLocation>
</comment>
<sequence length="892" mass="101821">MGNWKRLLTSAAVVMVVLAGLLLAIVLAATHFLVEWWWFKSLDLGAYFWLRFLYRYILSGGVTLFFFLIFFLNFWAASQYLGVDQAIYAAGSEESRYRRWLRMFQTGALPVYLPLSVFLAVLVALPFYHEWEAGLLFFFAPAAGVTEPVFGEDAGFHMFRIPILVLIQSELLVCASVLAVMVAALYWVEHEFSPAHRRPWPRGARIHLNLLVVLVAVVAAWGYVLQRDELLYVDAHEPVFFGPGLIELRYHLPLIWVEIVSLVVGVVAALWFAQRHRGLKLALTCALVWVSAAALRKIDVVPQLIDRFVVKPNPVKTEREFIKYNIEATLAAFDLDEIRTIDITAAPEGSETIDPHVREHLHNIPVWDPEYLDDVYQQLQGIRPYYSFTEVDTARYLVNGQIEQVNLAAREINLAKLPEEARNWENIHLRYTHGYGAVITPAAQSGDQPMQWWLRDLNMHSDVGLTTEKPDIYFGLENLDYAIVPNRLNIVDIASFDQGSSQNYSGNGGVPISSLLRRLLLSIYFRDERLFFSLNITESSQALFHRNIIERINTVTPFLALDRDPYIVVTPQRIFWIVDAYTTLNSYPVSKRMRYKFRGDTEEREFNYIRNSVKIVVDAFDGSLDYYVVDHDDPVLKGYIKAYPGLFQDASAMPPLIRDQLRFPHDFFEIQMRMYAKYHQTQPELFYQQAETWDFAKVGVRLRDGRTVMRTVAPYYFTTQLDGCENMQNFVLINPMTPIGRNNMSVLAIGGALRPDACGMPYSKSIVLYKYSKDVQVDGPAQVSAMIDQDAEIAKEFALWDQKGSHLTRGRIIIVPIGRSLLYVQPVYIESTSSVKIPELARVILSMGDIVVMETSLEAALNKLEERLIALQKARGIVPVSPVRDSPGMHPM</sequence>
<dbReference type="PANTHER" id="PTHR39344:SF1">
    <property type="entry name" value="UPF0182 PROTEIN SLL1060"/>
    <property type="match status" value="1"/>
</dbReference>
<keyword evidence="1 5" id="KW-1003">Cell membrane</keyword>
<reference evidence="6" key="1">
    <citation type="submission" date="2023-03" db="EMBL/GenBank/DDBJ databases">
        <authorList>
            <person name="Pearce D."/>
        </authorList>
    </citation>
    <scope>NUCLEOTIDE SEQUENCE</scope>
    <source>
        <strain evidence="6">Mc</strain>
    </source>
</reference>
<evidence type="ECO:0000256" key="3">
    <source>
        <dbReference type="ARBA" id="ARBA00022989"/>
    </source>
</evidence>
<feature type="transmembrane region" description="Helical" evidence="5">
    <location>
        <begin position="163"/>
        <end position="188"/>
    </location>
</feature>
<keyword evidence="2 5" id="KW-0812">Transmembrane</keyword>
<feature type="transmembrane region" description="Helical" evidence="5">
    <location>
        <begin position="106"/>
        <end position="128"/>
    </location>
</feature>
<dbReference type="GO" id="GO:0005886">
    <property type="term" value="C:plasma membrane"/>
    <property type="evidence" value="ECO:0007669"/>
    <property type="project" value="UniProtKB-SubCell"/>
</dbReference>
<dbReference type="EMBL" id="OX458332">
    <property type="protein sequence ID" value="CAI8814994.1"/>
    <property type="molecule type" value="Genomic_DNA"/>
</dbReference>
<organism evidence="6 7">
    <name type="scientific">Methylococcus capsulatus</name>
    <dbReference type="NCBI Taxonomy" id="414"/>
    <lineage>
        <taxon>Bacteria</taxon>
        <taxon>Pseudomonadati</taxon>
        <taxon>Pseudomonadota</taxon>
        <taxon>Gammaproteobacteria</taxon>
        <taxon>Methylococcales</taxon>
        <taxon>Methylococcaceae</taxon>
        <taxon>Methylococcus</taxon>
    </lineage>
</organism>
<dbReference type="InterPro" id="IPR005372">
    <property type="entry name" value="UPF0182"/>
</dbReference>
<dbReference type="GO" id="GO:0005576">
    <property type="term" value="C:extracellular region"/>
    <property type="evidence" value="ECO:0007669"/>
    <property type="project" value="TreeGrafter"/>
</dbReference>
<protein>
    <recommendedName>
        <fullName evidence="5">UPF0182 protein MCNOR_1830</fullName>
    </recommendedName>
</protein>
<evidence type="ECO:0000256" key="2">
    <source>
        <dbReference type="ARBA" id="ARBA00022692"/>
    </source>
</evidence>
<keyword evidence="4 5" id="KW-0472">Membrane</keyword>
<feature type="transmembrane region" description="Helical" evidence="5">
    <location>
        <begin position="52"/>
        <end position="75"/>
    </location>
</feature>
<name>A0AA35UKV2_METCP</name>
<accession>A0AA35UKV2</accession>
<dbReference type="PANTHER" id="PTHR39344">
    <property type="entry name" value="UPF0182 PROTEIN SLL1060"/>
    <property type="match status" value="1"/>
</dbReference>
<keyword evidence="3 5" id="KW-1133">Transmembrane helix</keyword>
<evidence type="ECO:0000313" key="6">
    <source>
        <dbReference type="EMBL" id="CAI8814994.1"/>
    </source>
</evidence>
<feature type="transmembrane region" description="Helical" evidence="5">
    <location>
        <begin position="279"/>
        <end position="295"/>
    </location>
</feature>
<evidence type="ECO:0000256" key="1">
    <source>
        <dbReference type="ARBA" id="ARBA00022475"/>
    </source>
</evidence>
<dbReference type="Pfam" id="PF03699">
    <property type="entry name" value="UPF0182"/>
    <property type="match status" value="1"/>
</dbReference>
<dbReference type="HAMAP" id="MF_01600">
    <property type="entry name" value="UPF0182"/>
    <property type="match status" value="1"/>
</dbReference>
<dbReference type="Proteomes" id="UP001158598">
    <property type="component" value="Chromosome"/>
</dbReference>
<dbReference type="RefSeq" id="WP_238536815.1">
    <property type="nucleotide sequence ID" value="NZ_CP079096.1"/>
</dbReference>
<evidence type="ECO:0000256" key="5">
    <source>
        <dbReference type="HAMAP-Rule" id="MF_01600"/>
    </source>
</evidence>
<evidence type="ECO:0000256" key="4">
    <source>
        <dbReference type="ARBA" id="ARBA00023136"/>
    </source>
</evidence>